<protein>
    <submittedName>
        <fullName evidence="3">Uncharacterized protein</fullName>
    </submittedName>
</protein>
<dbReference type="Gene3D" id="1.20.1070.10">
    <property type="entry name" value="Rhodopsin 7-helix transmembrane proteins"/>
    <property type="match status" value="1"/>
</dbReference>
<dbReference type="PANTHER" id="PTHR15177">
    <property type="entry name" value="G-PROTEIN COUPLED RECEPTOR 143"/>
    <property type="match status" value="1"/>
</dbReference>
<evidence type="ECO:0000313" key="3">
    <source>
        <dbReference type="EMBL" id="CAD7404881.1"/>
    </source>
</evidence>
<dbReference type="GO" id="GO:0072545">
    <property type="term" value="F:L-tyrosine binding"/>
    <property type="evidence" value="ECO:0007669"/>
    <property type="project" value="InterPro"/>
</dbReference>
<keyword evidence="2" id="KW-0472">Membrane</keyword>
<feature type="transmembrane region" description="Helical" evidence="2">
    <location>
        <begin position="255"/>
        <end position="278"/>
    </location>
</feature>
<feature type="transmembrane region" description="Helical" evidence="2">
    <location>
        <begin position="149"/>
        <end position="173"/>
    </location>
</feature>
<dbReference type="GO" id="GO:0050848">
    <property type="term" value="P:regulation of calcium-mediated signaling"/>
    <property type="evidence" value="ECO:0007669"/>
    <property type="project" value="TreeGrafter"/>
</dbReference>
<sequence>MADPSIQTFCCHQPNNPDSVVNIMKEFNSEAYNTVCLVSSSIGIVGAVYQVFLFALHFGLTILKTQCPLLMALGMRSFVHSLHSPVASLVLTDSSQLTSDSFKKLPDHITYPYAKPDDLQKHVFRAVTSDSQYLANKLLTNLSPMSSTLLVSLTFTVHVSTVCVTMGTKYTLYNTYVHFKAWIQYFYTVTWFWTLCYALDMRLLLKDKPGYPHWYHMTSWLVPALLTSLGLTILYLPDADCHDIMSLGGVLLRILPNYCATYLPMLAVMLINPVLYVLSSRDVELIIVRYLSQFTDKERSMVDSVRIKFSLINVVFYICWLPNLINGILLWTLWFNLPVNIIIGLWYIMAVLNPLQALFNSLVYRRWSGATERVYIPFRKLQADDPSMDSSTPPLELASETTGEDTPLLQSREFSHRRLPRAPINGSSGSF</sequence>
<feature type="transmembrane region" description="Helical" evidence="2">
    <location>
        <begin position="341"/>
        <end position="363"/>
    </location>
</feature>
<dbReference type="AlphaFoldDB" id="A0A7R9H116"/>
<name>A0A7R9H116_TIMCR</name>
<keyword evidence="2" id="KW-1133">Transmembrane helix</keyword>
<dbReference type="GO" id="GO:0035240">
    <property type="term" value="F:dopamine binding"/>
    <property type="evidence" value="ECO:0007669"/>
    <property type="project" value="InterPro"/>
</dbReference>
<feature type="transmembrane region" description="Helical" evidence="2">
    <location>
        <begin position="31"/>
        <end position="56"/>
    </location>
</feature>
<evidence type="ECO:0000256" key="2">
    <source>
        <dbReference type="SAM" id="Phobius"/>
    </source>
</evidence>
<dbReference type="GO" id="GO:0072544">
    <property type="term" value="F:L-DOPA binding"/>
    <property type="evidence" value="ECO:0007669"/>
    <property type="project" value="InterPro"/>
</dbReference>
<reference evidence="3" key="1">
    <citation type="submission" date="2020-11" db="EMBL/GenBank/DDBJ databases">
        <authorList>
            <person name="Tran Van P."/>
        </authorList>
    </citation>
    <scope>NUCLEOTIDE SEQUENCE</scope>
</reference>
<gene>
    <name evidence="3" type="ORF">TCEB3V08_LOCUS7714</name>
</gene>
<dbReference type="GO" id="GO:0035643">
    <property type="term" value="F:L-DOPA receptor activity"/>
    <property type="evidence" value="ECO:0007669"/>
    <property type="project" value="TreeGrafter"/>
</dbReference>
<feature type="transmembrane region" description="Helical" evidence="2">
    <location>
        <begin position="217"/>
        <end position="235"/>
    </location>
</feature>
<proteinExistence type="predicted"/>
<feature type="region of interest" description="Disordered" evidence="1">
    <location>
        <begin position="385"/>
        <end position="431"/>
    </location>
</feature>
<organism evidence="3">
    <name type="scientific">Timema cristinae</name>
    <name type="common">Walking stick</name>
    <dbReference type="NCBI Taxonomy" id="61476"/>
    <lineage>
        <taxon>Eukaryota</taxon>
        <taxon>Metazoa</taxon>
        <taxon>Ecdysozoa</taxon>
        <taxon>Arthropoda</taxon>
        <taxon>Hexapoda</taxon>
        <taxon>Insecta</taxon>
        <taxon>Pterygota</taxon>
        <taxon>Neoptera</taxon>
        <taxon>Polyneoptera</taxon>
        <taxon>Phasmatodea</taxon>
        <taxon>Timematodea</taxon>
        <taxon>Timematoidea</taxon>
        <taxon>Timematidae</taxon>
        <taxon>Timema</taxon>
    </lineage>
</organism>
<feature type="transmembrane region" description="Helical" evidence="2">
    <location>
        <begin position="185"/>
        <end position="205"/>
    </location>
</feature>
<dbReference type="GO" id="GO:0005886">
    <property type="term" value="C:plasma membrane"/>
    <property type="evidence" value="ECO:0007669"/>
    <property type="project" value="TreeGrafter"/>
</dbReference>
<accession>A0A7R9H116</accession>
<dbReference type="GO" id="GO:0032438">
    <property type="term" value="P:melanosome organization"/>
    <property type="evidence" value="ECO:0007669"/>
    <property type="project" value="TreeGrafter"/>
</dbReference>
<dbReference type="EMBL" id="OC319287">
    <property type="protein sequence ID" value="CAD7404881.1"/>
    <property type="molecule type" value="Genomic_DNA"/>
</dbReference>
<keyword evidence="2" id="KW-0812">Transmembrane</keyword>
<feature type="transmembrane region" description="Helical" evidence="2">
    <location>
        <begin position="309"/>
        <end position="335"/>
    </location>
</feature>
<dbReference type="InterPro" id="IPR001414">
    <property type="entry name" value="GPR143"/>
</dbReference>
<evidence type="ECO:0000256" key="1">
    <source>
        <dbReference type="SAM" id="MobiDB-lite"/>
    </source>
</evidence>
<dbReference type="Pfam" id="PF02101">
    <property type="entry name" value="Ocular_alb"/>
    <property type="match status" value="1"/>
</dbReference>
<dbReference type="PANTHER" id="PTHR15177:SF2">
    <property type="entry name" value="G-PROTEIN COUPLED RECEPTOR 143"/>
    <property type="match status" value="1"/>
</dbReference>